<proteinExistence type="predicted"/>
<feature type="compositionally biased region" description="Basic and acidic residues" evidence="1">
    <location>
        <begin position="8"/>
        <end position="29"/>
    </location>
</feature>
<dbReference type="Proteomes" id="UP001295469">
    <property type="component" value="Chromosome C04"/>
</dbReference>
<dbReference type="EMBL" id="HG994368">
    <property type="protein sequence ID" value="CAF1834225.1"/>
    <property type="molecule type" value="Genomic_DNA"/>
</dbReference>
<protein>
    <submittedName>
        <fullName evidence="2">(rape) hypothetical protein</fullName>
    </submittedName>
</protein>
<accession>A0A816JLG2</accession>
<sequence length="84" mass="9906">MFTVSQQRLKDKSDRHQSQEPVYHRREGDTTGAKSRFITEEKVIQPEPRAGSFIEENTRNRSQSQPFTVKETQPWAEFRRKTPA</sequence>
<evidence type="ECO:0000256" key="1">
    <source>
        <dbReference type="SAM" id="MobiDB-lite"/>
    </source>
</evidence>
<feature type="compositionally biased region" description="Polar residues" evidence="1">
    <location>
        <begin position="60"/>
        <end position="71"/>
    </location>
</feature>
<organism evidence="2">
    <name type="scientific">Brassica napus</name>
    <name type="common">Rape</name>
    <dbReference type="NCBI Taxonomy" id="3708"/>
    <lineage>
        <taxon>Eukaryota</taxon>
        <taxon>Viridiplantae</taxon>
        <taxon>Streptophyta</taxon>
        <taxon>Embryophyta</taxon>
        <taxon>Tracheophyta</taxon>
        <taxon>Spermatophyta</taxon>
        <taxon>Magnoliopsida</taxon>
        <taxon>eudicotyledons</taxon>
        <taxon>Gunneridae</taxon>
        <taxon>Pentapetalae</taxon>
        <taxon>rosids</taxon>
        <taxon>malvids</taxon>
        <taxon>Brassicales</taxon>
        <taxon>Brassicaceae</taxon>
        <taxon>Brassiceae</taxon>
        <taxon>Brassica</taxon>
    </lineage>
</organism>
<name>A0A816JLG2_BRANA</name>
<gene>
    <name evidence="2" type="ORF">DARMORV10_C04P24720.1</name>
</gene>
<reference evidence="2" key="1">
    <citation type="submission" date="2021-01" db="EMBL/GenBank/DDBJ databases">
        <authorList>
            <consortium name="Genoscope - CEA"/>
            <person name="William W."/>
        </authorList>
    </citation>
    <scope>NUCLEOTIDE SEQUENCE</scope>
</reference>
<evidence type="ECO:0000313" key="2">
    <source>
        <dbReference type="EMBL" id="CAF1834225.1"/>
    </source>
</evidence>
<feature type="region of interest" description="Disordered" evidence="1">
    <location>
        <begin position="1"/>
        <end position="84"/>
    </location>
</feature>
<dbReference type="AlphaFoldDB" id="A0A816JLG2"/>